<accession>A0A2A3E8G3</accession>
<dbReference type="PROSITE" id="PS00600">
    <property type="entry name" value="AA_TRANSFER_CLASS_3"/>
    <property type="match status" value="1"/>
</dbReference>
<evidence type="ECO:0000313" key="4">
    <source>
        <dbReference type="EMBL" id="PBC27990.1"/>
    </source>
</evidence>
<dbReference type="SUPFAM" id="SSF53383">
    <property type="entry name" value="PLP-dependent transferases"/>
    <property type="match status" value="1"/>
</dbReference>
<evidence type="ECO:0000313" key="5">
    <source>
        <dbReference type="Proteomes" id="UP000242457"/>
    </source>
</evidence>
<comment type="pathway">
    <text evidence="3">Amino-acid biosynthesis; L-proline biosynthesis; L-glutamate 5-semialdehyde from L-ornithine: step 1/1.</text>
</comment>
<dbReference type="GO" id="GO:0010121">
    <property type="term" value="P:L-arginine catabolic process to proline via ornithine"/>
    <property type="evidence" value="ECO:0007669"/>
    <property type="project" value="TreeGrafter"/>
</dbReference>
<comment type="similarity">
    <text evidence="2 3">Belongs to the class-III pyridoxal-phosphate-dependent aminotransferase family.</text>
</comment>
<dbReference type="OrthoDB" id="425114at2759"/>
<comment type="catalytic activity">
    <reaction evidence="3">
        <text>a 2-oxocarboxylate + L-ornithine = L-glutamate 5-semialdehyde + an L-alpha-amino acid</text>
        <dbReference type="Rhea" id="RHEA:13877"/>
        <dbReference type="ChEBI" id="CHEBI:35179"/>
        <dbReference type="ChEBI" id="CHEBI:46911"/>
        <dbReference type="ChEBI" id="CHEBI:58066"/>
        <dbReference type="ChEBI" id="CHEBI:59869"/>
        <dbReference type="EC" id="2.6.1.13"/>
    </reaction>
</comment>
<dbReference type="InterPro" id="IPR015424">
    <property type="entry name" value="PyrdxlP-dep_Trfase"/>
</dbReference>
<dbReference type="EC" id="2.6.1.13" evidence="3"/>
<dbReference type="EMBL" id="KZ288325">
    <property type="protein sequence ID" value="PBC27990.1"/>
    <property type="molecule type" value="Genomic_DNA"/>
</dbReference>
<sequence>MSLVINGFVCAVHLNTVRLEFLSPVLQLGQRCFIRCLYSLIFKVLKYLLDNRLSWKENIVSEKIVKDCSFSFVTAPTNCTFNQEIFEMFQFSREMDGYLKGVRKLCTKYNILWIADEIQTGLCRTGKRLAVDHENERPDILILGKALSGGMYPVSGILADDHIMLCLETGTHGSTFGGNPLGNRVGKRGKNDFRITTSSSENWQISRELHIPGRETTWLFVRLAFVEGRCPSAW</sequence>
<dbReference type="GO" id="GO:0042802">
    <property type="term" value="F:identical protein binding"/>
    <property type="evidence" value="ECO:0007669"/>
    <property type="project" value="TreeGrafter"/>
</dbReference>
<keyword evidence="5" id="KW-1185">Reference proteome</keyword>
<dbReference type="GO" id="GO:0019544">
    <property type="term" value="P:L-arginine catabolic process to L-glutamate"/>
    <property type="evidence" value="ECO:0007669"/>
    <property type="project" value="TreeGrafter"/>
</dbReference>
<gene>
    <name evidence="4" type="ORF">APICC_06819</name>
</gene>
<dbReference type="Proteomes" id="UP000242457">
    <property type="component" value="Unassembled WGS sequence"/>
</dbReference>
<comment type="cofactor">
    <cofactor evidence="1 3">
        <name>pyridoxal 5'-phosphate</name>
        <dbReference type="ChEBI" id="CHEBI:597326"/>
    </cofactor>
</comment>
<dbReference type="STRING" id="94128.A0A2A3E8G3"/>
<evidence type="ECO:0000256" key="3">
    <source>
        <dbReference type="RuleBase" id="RU365036"/>
    </source>
</evidence>
<dbReference type="InterPro" id="IPR005814">
    <property type="entry name" value="Aminotrans_3"/>
</dbReference>
<dbReference type="InterPro" id="IPR050103">
    <property type="entry name" value="Class-III_PLP-dep_AT"/>
</dbReference>
<dbReference type="GO" id="GO:0055129">
    <property type="term" value="P:L-proline biosynthetic process"/>
    <property type="evidence" value="ECO:0007669"/>
    <property type="project" value="UniProtKB-UniPathway"/>
</dbReference>
<dbReference type="Pfam" id="PF00202">
    <property type="entry name" value="Aminotran_3"/>
    <property type="match status" value="1"/>
</dbReference>
<name>A0A2A3E8G3_APICC</name>
<reference evidence="4 5" key="1">
    <citation type="submission" date="2014-07" db="EMBL/GenBank/DDBJ databases">
        <title>Genomic and transcriptomic analysis on Apis cerana provide comprehensive insights into honey bee biology.</title>
        <authorList>
            <person name="Diao Q."/>
            <person name="Sun L."/>
            <person name="Zheng H."/>
            <person name="Zheng H."/>
            <person name="Xu S."/>
            <person name="Wang S."/>
            <person name="Zeng Z."/>
            <person name="Hu F."/>
            <person name="Su S."/>
            <person name="Wu J."/>
        </authorList>
    </citation>
    <scope>NUCLEOTIDE SEQUENCE [LARGE SCALE GENOMIC DNA]</scope>
    <source>
        <tissue evidence="4">Pupae without intestine</tissue>
    </source>
</reference>
<keyword evidence="3" id="KW-0663">Pyridoxal phosphate</keyword>
<keyword evidence="3 4" id="KW-0032">Aminotransferase</keyword>
<dbReference type="Gene3D" id="3.40.640.10">
    <property type="entry name" value="Type I PLP-dependent aspartate aminotransferase-like (Major domain)"/>
    <property type="match status" value="1"/>
</dbReference>
<dbReference type="GO" id="GO:0030170">
    <property type="term" value="F:pyridoxal phosphate binding"/>
    <property type="evidence" value="ECO:0007669"/>
    <property type="project" value="InterPro"/>
</dbReference>
<organism evidence="4 5">
    <name type="scientific">Apis cerana cerana</name>
    <name type="common">Oriental honeybee</name>
    <dbReference type="NCBI Taxonomy" id="94128"/>
    <lineage>
        <taxon>Eukaryota</taxon>
        <taxon>Metazoa</taxon>
        <taxon>Ecdysozoa</taxon>
        <taxon>Arthropoda</taxon>
        <taxon>Hexapoda</taxon>
        <taxon>Insecta</taxon>
        <taxon>Pterygota</taxon>
        <taxon>Neoptera</taxon>
        <taxon>Endopterygota</taxon>
        <taxon>Hymenoptera</taxon>
        <taxon>Apocrita</taxon>
        <taxon>Aculeata</taxon>
        <taxon>Apoidea</taxon>
        <taxon>Anthophila</taxon>
        <taxon>Apidae</taxon>
        <taxon>Apis</taxon>
    </lineage>
</organism>
<proteinExistence type="inferred from homology"/>
<dbReference type="GO" id="GO:0005737">
    <property type="term" value="C:cytoplasm"/>
    <property type="evidence" value="ECO:0007669"/>
    <property type="project" value="TreeGrafter"/>
</dbReference>
<protein>
    <recommendedName>
        <fullName evidence="3">Ornithine aminotransferase</fullName>
        <ecNumber evidence="3">2.6.1.13</ecNumber>
    </recommendedName>
</protein>
<keyword evidence="3 4" id="KW-0808">Transferase</keyword>
<dbReference type="PANTHER" id="PTHR11986:SF18">
    <property type="entry name" value="ORNITHINE AMINOTRANSFERASE, MITOCHONDRIAL"/>
    <property type="match status" value="1"/>
</dbReference>
<dbReference type="AlphaFoldDB" id="A0A2A3E8G3"/>
<evidence type="ECO:0000256" key="2">
    <source>
        <dbReference type="ARBA" id="ARBA00008954"/>
    </source>
</evidence>
<dbReference type="InterPro" id="IPR049704">
    <property type="entry name" value="Aminotrans_3_PPA_site"/>
</dbReference>
<evidence type="ECO:0000256" key="1">
    <source>
        <dbReference type="ARBA" id="ARBA00001933"/>
    </source>
</evidence>
<dbReference type="UniPathway" id="UPA00098">
    <property type="reaction ID" value="UER00358"/>
</dbReference>
<dbReference type="InterPro" id="IPR015421">
    <property type="entry name" value="PyrdxlP-dep_Trfase_major"/>
</dbReference>
<dbReference type="PANTHER" id="PTHR11986">
    <property type="entry name" value="AMINOTRANSFERASE CLASS III"/>
    <property type="match status" value="1"/>
</dbReference>
<dbReference type="GO" id="GO:0004587">
    <property type="term" value="F:ornithine aminotransferase activity"/>
    <property type="evidence" value="ECO:0007669"/>
    <property type="project" value="UniProtKB-EC"/>
</dbReference>